<feature type="signal peptide" evidence="1">
    <location>
        <begin position="1"/>
        <end position="24"/>
    </location>
</feature>
<evidence type="ECO:0000313" key="2">
    <source>
        <dbReference type="EMBL" id="ACE04261.1"/>
    </source>
</evidence>
<feature type="chain" id="PRO_5002787844" evidence="1">
    <location>
        <begin position="25"/>
        <end position="308"/>
    </location>
</feature>
<name>B3EJ61_CHLPB</name>
<sequence length="308" mass="34357">MKKILLTVSSFLLLLLLHQSVSWASINQFTGTWTNINPNTGGMTKMEISHQGSAIKLHAWGKCHPQDCDRGTVPAFLFAPNASADMMQTGKAMSAMFKTSFSQTLVIVKPAGKNRLKAETFTRFTNGSKSNYTSSATFKRMLMLTPQPLPIPQPGLALQEDCLSFSPQNASVKNINGSWKIVDGNHWMFDFGNKKAEAYRALKIIKHYGMNQTCFVGRPDPSFQYMLVSGKAPKGGIPGEDCIRFNPNTIQVKNVNGSWKIVDGNHWMFDFGNKKAEAEKAFAVIKKYGFTRSCFVGRPDPSFQYMRK</sequence>
<dbReference type="eggNOG" id="COG1572">
    <property type="taxonomic scope" value="Bacteria"/>
</dbReference>
<dbReference type="STRING" id="331678.Cphamn1_1331"/>
<dbReference type="EMBL" id="CP001101">
    <property type="protein sequence ID" value="ACE04261.1"/>
    <property type="molecule type" value="Genomic_DNA"/>
</dbReference>
<organism evidence="2">
    <name type="scientific">Chlorobium phaeobacteroides (strain BS1)</name>
    <dbReference type="NCBI Taxonomy" id="331678"/>
    <lineage>
        <taxon>Bacteria</taxon>
        <taxon>Pseudomonadati</taxon>
        <taxon>Chlorobiota</taxon>
        <taxon>Chlorobiia</taxon>
        <taxon>Chlorobiales</taxon>
        <taxon>Chlorobiaceae</taxon>
        <taxon>Chlorobium/Pelodictyon group</taxon>
        <taxon>Chlorobium</taxon>
    </lineage>
</organism>
<accession>B3EJ61</accession>
<protein>
    <submittedName>
        <fullName evidence="2">Uncharacterized protein</fullName>
    </submittedName>
</protein>
<proteinExistence type="predicted"/>
<gene>
    <name evidence="2" type="ordered locus">Cphamn1_1331</name>
</gene>
<dbReference type="KEGG" id="cpb:Cphamn1_1331"/>
<keyword evidence="1" id="KW-0732">Signal</keyword>
<evidence type="ECO:0000256" key="1">
    <source>
        <dbReference type="SAM" id="SignalP"/>
    </source>
</evidence>
<dbReference type="OrthoDB" id="1491023at2"/>
<reference evidence="2" key="1">
    <citation type="submission" date="2008-06" db="EMBL/GenBank/DDBJ databases">
        <title>Complete sequence of Chlorobium phaeobacteroides BS1.</title>
        <authorList>
            <consortium name="US DOE Joint Genome Institute"/>
            <person name="Lucas S."/>
            <person name="Copeland A."/>
            <person name="Lapidus A."/>
            <person name="Glavina del Rio T."/>
            <person name="Dalin E."/>
            <person name="Tice H."/>
            <person name="Bruce D."/>
            <person name="Goodwin L."/>
            <person name="Pitluck S."/>
            <person name="Schmutz J."/>
            <person name="Larimer F."/>
            <person name="Land M."/>
            <person name="Hauser L."/>
            <person name="Kyrpides N."/>
            <person name="Ovchinnikova G."/>
            <person name="Li T."/>
            <person name="Liu Z."/>
            <person name="Zhao F."/>
            <person name="Overmann J."/>
            <person name="Bryant D.A."/>
            <person name="Richardson P."/>
        </authorList>
    </citation>
    <scope>NUCLEOTIDE SEQUENCE [LARGE SCALE GENOMIC DNA]</scope>
    <source>
        <strain evidence="2">BS1</strain>
    </source>
</reference>
<dbReference type="AlphaFoldDB" id="B3EJ61"/>
<dbReference type="HOGENOM" id="CLU_893396_0_0_10"/>